<feature type="region of interest" description="Disordered" evidence="1">
    <location>
        <begin position="341"/>
        <end position="392"/>
    </location>
</feature>
<accession>A0A1B2E661</accession>
<dbReference type="EMBL" id="CP016809">
    <property type="protein sequence ID" value="ANY75451.1"/>
    <property type="molecule type" value="Genomic_DNA"/>
</dbReference>
<dbReference type="InterPro" id="IPR048009">
    <property type="entry name" value="NGRR_dom"/>
</dbReference>
<feature type="compositionally biased region" description="Basic and acidic residues" evidence="1">
    <location>
        <begin position="188"/>
        <end position="203"/>
    </location>
</feature>
<protein>
    <recommendedName>
        <fullName evidence="3">BclA C-terminal domain-containing protein</fullName>
    </recommendedName>
</protein>
<sequence length="539" mass="56835">MRGRRNGGRPRAGIREAGSGTIRVRKAHSTQYITLTQQIAELLSTFARQPEYEDFTRIKATLQSLNEVVSKMGFTARERRAFRQTVQQVATIPNTNNLPQIWTRIDAALGLIRSYGERIGVEEAIVQVITGLQEEVPGTKSPGADPEDPVNPTNPSLLDRTGADKDPGQGTRVHLSAFVQEVNVQPSRFEDTSRQRAQPRESTGEMLTLLPSSGTEALSEPFDQQLKSGAHAHLVEVAEQEMPALEPETASHALPPAARTSSEVAREDTVQQDPEGLQRRSQHEPGAADGQGRTDAIEMSGPAVPEGKTLPIAPTELEEGSGEETAGTTETVSLAPQELARASGEDGGRPTGSIGPAGLHKPSGASEAMEAAETAGAISSRVPHGPENERDQADAARIQASGPPGPGLSEPVIGGTLLYTGESGTQLVKPQSPVVFTASTVQGVSFNGTDALTITSAGFYYLEWRISLPSVQSVPSAFGIVQDGNTSGTAGLHTSQGKALVSGSAVLNCSVGNTLALYNHSQASVSIKASQLSISKIRN</sequence>
<evidence type="ECO:0008006" key="3">
    <source>
        <dbReference type="Google" id="ProtNLM"/>
    </source>
</evidence>
<dbReference type="Gene3D" id="2.60.120.40">
    <property type="match status" value="1"/>
</dbReference>
<dbReference type="AlphaFoldDB" id="A0A1B2E661"/>
<feature type="region of interest" description="Disordered" evidence="1">
    <location>
        <begin position="186"/>
        <end position="206"/>
    </location>
</feature>
<feature type="region of interest" description="Disordered" evidence="1">
    <location>
        <begin position="136"/>
        <end position="169"/>
    </location>
</feature>
<dbReference type="KEGG" id="pib:BBD41_24365"/>
<gene>
    <name evidence="2" type="ORF">BBD41_24365</name>
</gene>
<organism evidence="2">
    <name type="scientific">Paenibacillus ihbetae</name>
    <dbReference type="NCBI Taxonomy" id="1870820"/>
    <lineage>
        <taxon>Bacteria</taxon>
        <taxon>Bacillati</taxon>
        <taxon>Bacillota</taxon>
        <taxon>Bacilli</taxon>
        <taxon>Bacillales</taxon>
        <taxon>Paenibacillaceae</taxon>
        <taxon>Paenibacillus</taxon>
    </lineage>
</organism>
<reference evidence="2" key="1">
    <citation type="submission" date="2016-08" db="EMBL/GenBank/DDBJ databases">
        <title>Complete Genome Seqeunce of Paenibacillus sp. nov. IHBB 9852 from high altitute lake of Indian trans-Himalayas.</title>
        <authorList>
            <person name="Kiran S."/>
            <person name="Swarnkar M.K."/>
            <person name="Rana A."/>
            <person name="Tewari R."/>
            <person name="Gulati A."/>
        </authorList>
    </citation>
    <scope>NUCLEOTIDE SEQUENCE [LARGE SCALE GENOMIC DNA]</scope>
    <source>
        <strain evidence="2">IHBB 9852</strain>
    </source>
</reference>
<evidence type="ECO:0000313" key="2">
    <source>
        <dbReference type="EMBL" id="ANY75451.1"/>
    </source>
</evidence>
<dbReference type="NCBIfam" id="NF033172">
    <property type="entry name" value="N_to_GlyXaaXaa"/>
    <property type="match status" value="1"/>
</dbReference>
<proteinExistence type="predicted"/>
<name>A0A1B2E661_9BACL</name>
<evidence type="ECO:0000256" key="1">
    <source>
        <dbReference type="SAM" id="MobiDB-lite"/>
    </source>
</evidence>
<dbReference type="RefSeq" id="WP_099479182.1">
    <property type="nucleotide sequence ID" value="NZ_CP016809.1"/>
</dbReference>
<dbReference type="InterPro" id="IPR008983">
    <property type="entry name" value="Tumour_necrosis_fac-like_dom"/>
</dbReference>
<feature type="region of interest" description="Disordered" evidence="1">
    <location>
        <begin position="246"/>
        <end position="311"/>
    </location>
</feature>